<dbReference type="InterPro" id="IPR017946">
    <property type="entry name" value="PLC-like_Pdiesterase_TIM-brl"/>
</dbReference>
<dbReference type="PANTHER" id="PTHR46211:SF1">
    <property type="entry name" value="GLYCEROPHOSPHODIESTER PHOSPHODIESTERASE, CYTOPLASMIC"/>
    <property type="match status" value="1"/>
</dbReference>
<sequence>MNIAHRGASSYAPENTFAAYDKALAMGTNHIELDVHLTSDDHIAVIHDDTVDRTTNASGPVADFTLNELRALDAGSWFGPKYKGEPIRSLGETLEHYKGSCTSTSR</sequence>
<dbReference type="PROSITE" id="PS51704">
    <property type="entry name" value="GP_PDE"/>
    <property type="match status" value="1"/>
</dbReference>
<keyword evidence="3" id="KW-1185">Reference proteome</keyword>
<organism evidence="2 3">
    <name type="scientific">Geodia barretti</name>
    <name type="common">Barrett's horny sponge</name>
    <dbReference type="NCBI Taxonomy" id="519541"/>
    <lineage>
        <taxon>Eukaryota</taxon>
        <taxon>Metazoa</taxon>
        <taxon>Porifera</taxon>
        <taxon>Demospongiae</taxon>
        <taxon>Heteroscleromorpha</taxon>
        <taxon>Tetractinellida</taxon>
        <taxon>Astrophorina</taxon>
        <taxon>Geodiidae</taxon>
        <taxon>Geodia</taxon>
    </lineage>
</organism>
<dbReference type="Gene3D" id="3.20.20.190">
    <property type="entry name" value="Phosphatidylinositol (PI) phosphodiesterase"/>
    <property type="match status" value="1"/>
</dbReference>
<dbReference type="SUPFAM" id="SSF51695">
    <property type="entry name" value="PLC-like phosphodiesterases"/>
    <property type="match status" value="1"/>
</dbReference>
<dbReference type="AlphaFoldDB" id="A0AA35RCF9"/>
<evidence type="ECO:0000313" key="2">
    <source>
        <dbReference type="EMBL" id="CAI8007821.1"/>
    </source>
</evidence>
<evidence type="ECO:0000259" key="1">
    <source>
        <dbReference type="PROSITE" id="PS51704"/>
    </source>
</evidence>
<gene>
    <name evidence="2" type="ORF">GBAR_LOCUS5404</name>
</gene>
<accession>A0AA35RCF9</accession>
<proteinExistence type="predicted"/>
<comment type="caution">
    <text evidence="2">The sequence shown here is derived from an EMBL/GenBank/DDBJ whole genome shotgun (WGS) entry which is preliminary data.</text>
</comment>
<protein>
    <submittedName>
        <fullName evidence="2">Glycerophosphodiester phosphodiesterase YhdW</fullName>
    </submittedName>
</protein>
<dbReference type="EMBL" id="CASHTH010000800">
    <property type="protein sequence ID" value="CAI8007821.1"/>
    <property type="molecule type" value="Genomic_DNA"/>
</dbReference>
<evidence type="ECO:0000313" key="3">
    <source>
        <dbReference type="Proteomes" id="UP001174909"/>
    </source>
</evidence>
<dbReference type="Pfam" id="PF03009">
    <property type="entry name" value="GDPD"/>
    <property type="match status" value="1"/>
</dbReference>
<dbReference type="Proteomes" id="UP001174909">
    <property type="component" value="Unassembled WGS sequence"/>
</dbReference>
<reference evidence="2" key="1">
    <citation type="submission" date="2023-03" db="EMBL/GenBank/DDBJ databases">
        <authorList>
            <person name="Steffen K."/>
            <person name="Cardenas P."/>
        </authorList>
    </citation>
    <scope>NUCLEOTIDE SEQUENCE</scope>
</reference>
<name>A0AA35RCF9_GEOBA</name>
<dbReference type="GO" id="GO:0008081">
    <property type="term" value="F:phosphoric diester hydrolase activity"/>
    <property type="evidence" value="ECO:0007669"/>
    <property type="project" value="InterPro"/>
</dbReference>
<feature type="domain" description="GP-PDE" evidence="1">
    <location>
        <begin position="1"/>
        <end position="106"/>
    </location>
</feature>
<dbReference type="InterPro" id="IPR030395">
    <property type="entry name" value="GP_PDE_dom"/>
</dbReference>
<dbReference type="PANTHER" id="PTHR46211">
    <property type="entry name" value="GLYCEROPHOSPHORYL DIESTER PHOSPHODIESTERASE"/>
    <property type="match status" value="1"/>
</dbReference>
<dbReference type="GO" id="GO:0006629">
    <property type="term" value="P:lipid metabolic process"/>
    <property type="evidence" value="ECO:0007669"/>
    <property type="project" value="InterPro"/>
</dbReference>